<dbReference type="Proteomes" id="UP001231189">
    <property type="component" value="Unassembled WGS sequence"/>
</dbReference>
<name>A0AAD8QJP0_LOLMU</name>
<dbReference type="EMBL" id="JAUUTY010000266">
    <property type="protein sequence ID" value="KAK1602383.1"/>
    <property type="molecule type" value="Genomic_DNA"/>
</dbReference>
<feature type="coiled-coil region" evidence="1">
    <location>
        <begin position="88"/>
        <end position="153"/>
    </location>
</feature>
<reference evidence="2" key="1">
    <citation type="submission" date="2023-07" db="EMBL/GenBank/DDBJ databases">
        <title>A chromosome-level genome assembly of Lolium multiflorum.</title>
        <authorList>
            <person name="Chen Y."/>
            <person name="Copetti D."/>
            <person name="Kolliker R."/>
            <person name="Studer B."/>
        </authorList>
    </citation>
    <scope>NUCLEOTIDE SEQUENCE</scope>
    <source>
        <strain evidence="2">02402/16</strain>
        <tissue evidence="2">Leaf</tissue>
    </source>
</reference>
<evidence type="ECO:0000313" key="2">
    <source>
        <dbReference type="EMBL" id="KAK1602383.1"/>
    </source>
</evidence>
<keyword evidence="1" id="KW-0175">Coiled coil</keyword>
<protein>
    <submittedName>
        <fullName evidence="2">Uncharacterized protein</fullName>
    </submittedName>
</protein>
<evidence type="ECO:0000313" key="3">
    <source>
        <dbReference type="Proteomes" id="UP001231189"/>
    </source>
</evidence>
<dbReference type="AlphaFoldDB" id="A0AAD8QJP0"/>
<accession>A0AAD8QJP0</accession>
<gene>
    <name evidence="2" type="ORF">QYE76_018147</name>
</gene>
<comment type="caution">
    <text evidence="2">The sequence shown here is derived from an EMBL/GenBank/DDBJ whole genome shotgun (WGS) entry which is preliminary data.</text>
</comment>
<organism evidence="2 3">
    <name type="scientific">Lolium multiflorum</name>
    <name type="common">Italian ryegrass</name>
    <name type="synonym">Lolium perenne subsp. multiflorum</name>
    <dbReference type="NCBI Taxonomy" id="4521"/>
    <lineage>
        <taxon>Eukaryota</taxon>
        <taxon>Viridiplantae</taxon>
        <taxon>Streptophyta</taxon>
        <taxon>Embryophyta</taxon>
        <taxon>Tracheophyta</taxon>
        <taxon>Spermatophyta</taxon>
        <taxon>Magnoliopsida</taxon>
        <taxon>Liliopsida</taxon>
        <taxon>Poales</taxon>
        <taxon>Poaceae</taxon>
        <taxon>BOP clade</taxon>
        <taxon>Pooideae</taxon>
        <taxon>Poodae</taxon>
        <taxon>Poeae</taxon>
        <taxon>Poeae Chloroplast Group 2 (Poeae type)</taxon>
        <taxon>Loliodinae</taxon>
        <taxon>Loliinae</taxon>
        <taxon>Lolium</taxon>
    </lineage>
</organism>
<evidence type="ECO:0000256" key="1">
    <source>
        <dbReference type="SAM" id="Coils"/>
    </source>
</evidence>
<sequence>MTRKTKRIKPSVTGSSARVEKERVYGWERSKLSKGDQRTLKKFGLLEKDGAMQVPGDEAVPNPPEGFRPLMKEMVHIASRFIRFRDEANSLRKALHLAEKRANDLEKKLKAGEKARKKAEEDAAAIEDLRDRLHAAETALSEKEEKLAKREAAMIARFETQSARSSRKVGEMYTRNQDLEEDPLLDTLTVLEMNCTLARDCLKAARIAFERMFPHFIPKTNLPEKFYLLPKHFNGKDDPALAHRQASLKIGVEGTIALVAASGEKVDWAKVAAVRGLNNDKWTALIKGAKSFSRKIIAILDPRSSASVSTAHTKVK</sequence>
<keyword evidence="3" id="KW-1185">Reference proteome</keyword>
<proteinExistence type="predicted"/>